<name>A0A0F9C5V0_9ZZZZ</name>
<gene>
    <name evidence="1" type="ORF">LCGC14_2363230</name>
</gene>
<organism evidence="1">
    <name type="scientific">marine sediment metagenome</name>
    <dbReference type="NCBI Taxonomy" id="412755"/>
    <lineage>
        <taxon>unclassified sequences</taxon>
        <taxon>metagenomes</taxon>
        <taxon>ecological metagenomes</taxon>
    </lineage>
</organism>
<dbReference type="AlphaFoldDB" id="A0A0F9C5V0"/>
<dbReference type="EMBL" id="LAZR01034671">
    <property type="protein sequence ID" value="KKL44683.1"/>
    <property type="molecule type" value="Genomic_DNA"/>
</dbReference>
<protein>
    <submittedName>
        <fullName evidence="1">Uncharacterized protein</fullName>
    </submittedName>
</protein>
<proteinExistence type="predicted"/>
<evidence type="ECO:0000313" key="1">
    <source>
        <dbReference type="EMBL" id="KKL44683.1"/>
    </source>
</evidence>
<comment type="caution">
    <text evidence="1">The sequence shown here is derived from an EMBL/GenBank/DDBJ whole genome shotgun (WGS) entry which is preliminary data.</text>
</comment>
<accession>A0A0F9C5V0</accession>
<reference evidence="1" key="1">
    <citation type="journal article" date="2015" name="Nature">
        <title>Complex archaea that bridge the gap between prokaryotes and eukaryotes.</title>
        <authorList>
            <person name="Spang A."/>
            <person name="Saw J.H."/>
            <person name="Jorgensen S.L."/>
            <person name="Zaremba-Niedzwiedzka K."/>
            <person name="Martijn J."/>
            <person name="Lind A.E."/>
            <person name="van Eijk R."/>
            <person name="Schleper C."/>
            <person name="Guy L."/>
            <person name="Ettema T.J."/>
        </authorList>
    </citation>
    <scope>NUCLEOTIDE SEQUENCE</scope>
</reference>
<sequence>MIYSLTATLTPGAILVAGKDGRIHRARIIKRSFKPNQITGFGTMRKYLYLTHRDGKTVRQIYLGKLA</sequence>